<reference evidence="3" key="1">
    <citation type="submission" date="2023-10" db="EMBL/GenBank/DDBJ databases">
        <title>Chromosome-level genome of the transformable northern wattle, Acacia crassicarpa.</title>
        <authorList>
            <person name="Massaro I."/>
            <person name="Sinha N.R."/>
            <person name="Poethig S."/>
            <person name="Leichty A.R."/>
        </authorList>
    </citation>
    <scope>NUCLEOTIDE SEQUENCE</scope>
    <source>
        <strain evidence="3">Acra3RX</strain>
        <tissue evidence="3">Leaf</tissue>
    </source>
</reference>
<evidence type="ECO:0000313" key="3">
    <source>
        <dbReference type="EMBL" id="KAK4258104.1"/>
    </source>
</evidence>
<sequence length="1039" mass="114992">MSSETEKTEPKADLEHGTNDPSHCIWMTLNNDSGAGANVSSRLDMKFVASDALSELVWSPDKGLSLKWADSSFADKNTSLFWDVGPSNMVLAPPQSAMGESSGADKPIASICIKTGIDSKNMNTATGDPTSDLRVKPECKAYEEHETGFIGNMEGTNTRDGVLKLHDDQKENVMIGWENEICNEDSHGTSQISQIKEKKSSIILGEVDKTSFDVLLPKADELKSGPDMNTLPRDHATGGRDIGISNQEIEANNELCAEDELVDEYNGTGAPRTNITSSSRGSLEKLESTAENDLRTSNCDAACVANGALVSNSRGIDNKSQDNVMMLLCDKNLPTSDSPSNSKIQTMSNKGKEKALSDSIVRLSKEDGEDDSHESVESCNSARLFSKGKRKWNFQHQLMIGSKRFKKQVQEISGPECLVKQDSSFMNWISNMMKGFSQKANPLHLTLERTDHVHQLPRAECTADHKNHDPEPKSAGFQSIFQAMCSPMGKRIASVSHQTRDSSEDLSNKVAGIDATPITFCAENDCLYRQCIPSNESEQSARRYDAGPSTQPKVEPITVVYSHESSKNDSVENKNCSNLVLSMEKEGMVSHSSSGRQNTNNTENIDAYVLLEKKEDNECHRSDVLGSLWITRFSQKSTAPLIISNNSKTPEHKFKHEDTREAKESHNCSLFETASNDSKNNLDIDIPNSIHYPNPVSPSPKVTNSEPIASLFARRLDAIKYIKPSHRTSSITHTNVTCLFCGTRGHQLQDCLEIAESELQTLLKNVNSFGKLEELPCLCIRCFQPNHWAISCPTSIQIGQHDLKVNALVNDCGPSETNFNAGKEETARPLTGEEDLPLPGGTINDEIDLEGNRNLDLKRTSNEILPSKNIESNAPIKKVFGSSSMETKLKESTVTSSCGFIGRQISDKTKRIFDAVQKLRLSRTEILKWLNSHMSISNLDGFFLRLRLGKWEEGLGGTGYYVASINEAQRDSSQQNTRKSISVIVGGIKCMVESQYISNHDFLEEEIMAWWYTTLKAGNNVPSEEDLLEKIKMKQILRF</sequence>
<dbReference type="PANTHER" id="PTHR38940:SF4">
    <property type="entry name" value="OS01G0775100 PROTEIN"/>
    <property type="match status" value="1"/>
</dbReference>
<dbReference type="InterPro" id="IPR001878">
    <property type="entry name" value="Znf_CCHC"/>
</dbReference>
<feature type="compositionally biased region" description="Polar residues" evidence="1">
    <location>
        <begin position="333"/>
        <end position="349"/>
    </location>
</feature>
<dbReference type="SMART" id="SM00719">
    <property type="entry name" value="Plus3"/>
    <property type="match status" value="1"/>
</dbReference>
<dbReference type="InterPro" id="IPR036128">
    <property type="entry name" value="Plus3-like_sf"/>
</dbReference>
<feature type="region of interest" description="Disordered" evidence="1">
    <location>
        <begin position="332"/>
        <end position="357"/>
    </location>
</feature>
<dbReference type="EMBL" id="JAWXYG010000012">
    <property type="protein sequence ID" value="KAK4258104.1"/>
    <property type="molecule type" value="Genomic_DNA"/>
</dbReference>
<dbReference type="GO" id="GO:0003677">
    <property type="term" value="F:DNA binding"/>
    <property type="evidence" value="ECO:0007669"/>
    <property type="project" value="InterPro"/>
</dbReference>
<dbReference type="Pfam" id="PF03126">
    <property type="entry name" value="Plus-3"/>
    <property type="match status" value="1"/>
</dbReference>
<protein>
    <recommendedName>
        <fullName evidence="2">Plus3 domain-containing protein</fullName>
    </recommendedName>
</protein>
<dbReference type="SUPFAM" id="SSF159042">
    <property type="entry name" value="Plus3-like"/>
    <property type="match status" value="1"/>
</dbReference>
<name>A0AAE1IXQ2_9FABA</name>
<accession>A0AAE1IXQ2</accession>
<dbReference type="PANTHER" id="PTHR38940">
    <property type="entry name" value="PLUS3 DOMAIN-CONTAINING PROTEIN"/>
    <property type="match status" value="1"/>
</dbReference>
<dbReference type="AlphaFoldDB" id="A0AAE1IXQ2"/>
<dbReference type="Gene3D" id="4.10.60.10">
    <property type="entry name" value="Zinc finger, CCHC-type"/>
    <property type="match status" value="1"/>
</dbReference>
<evidence type="ECO:0000259" key="2">
    <source>
        <dbReference type="PROSITE" id="PS51360"/>
    </source>
</evidence>
<evidence type="ECO:0000313" key="4">
    <source>
        <dbReference type="Proteomes" id="UP001293593"/>
    </source>
</evidence>
<feature type="compositionally biased region" description="Basic and acidic residues" evidence="1">
    <location>
        <begin position="1"/>
        <end position="18"/>
    </location>
</feature>
<dbReference type="Proteomes" id="UP001293593">
    <property type="component" value="Unassembled WGS sequence"/>
</dbReference>
<keyword evidence="4" id="KW-1185">Reference proteome</keyword>
<proteinExistence type="predicted"/>
<feature type="domain" description="Plus3" evidence="2">
    <location>
        <begin position="910"/>
        <end position="1039"/>
    </location>
</feature>
<feature type="region of interest" description="Disordered" evidence="1">
    <location>
        <begin position="1"/>
        <end position="20"/>
    </location>
</feature>
<evidence type="ECO:0000256" key="1">
    <source>
        <dbReference type="SAM" id="MobiDB-lite"/>
    </source>
</evidence>
<gene>
    <name evidence="3" type="ORF">QN277_007597</name>
</gene>
<dbReference type="SMART" id="SM00343">
    <property type="entry name" value="ZnF_C2HC"/>
    <property type="match status" value="2"/>
</dbReference>
<dbReference type="PROSITE" id="PS51360">
    <property type="entry name" value="PLUS3"/>
    <property type="match status" value="1"/>
</dbReference>
<dbReference type="Gene3D" id="3.90.70.200">
    <property type="entry name" value="Plus-3 domain"/>
    <property type="match status" value="1"/>
</dbReference>
<organism evidence="3 4">
    <name type="scientific">Acacia crassicarpa</name>
    <name type="common">northern wattle</name>
    <dbReference type="NCBI Taxonomy" id="499986"/>
    <lineage>
        <taxon>Eukaryota</taxon>
        <taxon>Viridiplantae</taxon>
        <taxon>Streptophyta</taxon>
        <taxon>Embryophyta</taxon>
        <taxon>Tracheophyta</taxon>
        <taxon>Spermatophyta</taxon>
        <taxon>Magnoliopsida</taxon>
        <taxon>eudicotyledons</taxon>
        <taxon>Gunneridae</taxon>
        <taxon>Pentapetalae</taxon>
        <taxon>rosids</taxon>
        <taxon>fabids</taxon>
        <taxon>Fabales</taxon>
        <taxon>Fabaceae</taxon>
        <taxon>Caesalpinioideae</taxon>
        <taxon>mimosoid clade</taxon>
        <taxon>Acacieae</taxon>
        <taxon>Acacia</taxon>
    </lineage>
</organism>
<dbReference type="GO" id="GO:0008270">
    <property type="term" value="F:zinc ion binding"/>
    <property type="evidence" value="ECO:0007669"/>
    <property type="project" value="InterPro"/>
</dbReference>
<dbReference type="InterPro" id="IPR004343">
    <property type="entry name" value="Plus-3_dom"/>
</dbReference>
<comment type="caution">
    <text evidence="3">The sequence shown here is derived from an EMBL/GenBank/DDBJ whole genome shotgun (WGS) entry which is preliminary data.</text>
</comment>